<dbReference type="Gene3D" id="3.20.110.10">
    <property type="entry name" value="Glycoside hydrolase 38, N terminal domain"/>
    <property type="match status" value="1"/>
</dbReference>
<dbReference type="EMBL" id="CM010719">
    <property type="protein sequence ID" value="RZC59988.1"/>
    <property type="molecule type" value="Genomic_DNA"/>
</dbReference>
<dbReference type="Proteomes" id="UP000316621">
    <property type="component" value="Chromosome 5"/>
</dbReference>
<dbReference type="AlphaFoldDB" id="A0A4Y7JJL7"/>
<dbReference type="GO" id="GO:0006013">
    <property type="term" value="P:mannose metabolic process"/>
    <property type="evidence" value="ECO:0007669"/>
    <property type="project" value="InterPro"/>
</dbReference>
<name>A0A4Y7JJL7_PAPSO</name>
<dbReference type="PANTHER" id="PTHR11607:SF67">
    <property type="entry name" value="ALPHA-MANNOSIDASE"/>
    <property type="match status" value="1"/>
</dbReference>
<dbReference type="InterPro" id="IPR050843">
    <property type="entry name" value="Glycosyl_Hydrlase_38"/>
</dbReference>
<dbReference type="OMA" id="YQDRAKP"/>
<gene>
    <name evidence="2" type="ORF">C5167_021749</name>
</gene>
<accession>A0A4Y7JJL7</accession>
<dbReference type="PANTHER" id="PTHR11607">
    <property type="entry name" value="ALPHA-MANNOSIDASE"/>
    <property type="match status" value="1"/>
</dbReference>
<dbReference type="SUPFAM" id="SSF88713">
    <property type="entry name" value="Glycoside hydrolase/deacetylase"/>
    <property type="match status" value="1"/>
</dbReference>
<keyword evidence="3" id="KW-1185">Reference proteome</keyword>
<dbReference type="STRING" id="3469.A0A4Y7JJL7"/>
<dbReference type="InterPro" id="IPR011330">
    <property type="entry name" value="Glyco_hydro/deAcase_b/a-brl"/>
</dbReference>
<reference evidence="2 3" key="1">
    <citation type="journal article" date="2018" name="Science">
        <title>The opium poppy genome and morphinan production.</title>
        <authorList>
            <person name="Guo L."/>
            <person name="Winzer T."/>
            <person name="Yang X."/>
            <person name="Li Y."/>
            <person name="Ning Z."/>
            <person name="He Z."/>
            <person name="Teodor R."/>
            <person name="Lu Y."/>
            <person name="Bowser T.A."/>
            <person name="Graham I.A."/>
            <person name="Ye K."/>
        </authorList>
    </citation>
    <scope>NUCLEOTIDE SEQUENCE [LARGE SCALE GENOMIC DNA]</scope>
    <source>
        <strain evidence="3">cv. HN1</strain>
        <tissue evidence="2">Leaves</tissue>
    </source>
</reference>
<organism evidence="2 3">
    <name type="scientific">Papaver somniferum</name>
    <name type="common">Opium poppy</name>
    <dbReference type="NCBI Taxonomy" id="3469"/>
    <lineage>
        <taxon>Eukaryota</taxon>
        <taxon>Viridiplantae</taxon>
        <taxon>Streptophyta</taxon>
        <taxon>Embryophyta</taxon>
        <taxon>Tracheophyta</taxon>
        <taxon>Spermatophyta</taxon>
        <taxon>Magnoliopsida</taxon>
        <taxon>Ranunculales</taxon>
        <taxon>Papaveraceae</taxon>
        <taxon>Papaveroideae</taxon>
        <taxon>Papaver</taxon>
    </lineage>
</organism>
<dbReference type="InterPro" id="IPR027291">
    <property type="entry name" value="Glyco_hydro_38_N_sf"/>
</dbReference>
<sequence length="102" mass="11583">MLGAQVGFDSFFFGRIDYQDREKRKKEKTLEVVWRGSKSFGSSAQIFAGAFPENYEPPSGFYFEVNAESPVVQDNMKLFDYDVQERVNDFVAAAVAQFSAET</sequence>
<proteinExistence type="predicted"/>
<evidence type="ECO:0000313" key="2">
    <source>
        <dbReference type="EMBL" id="RZC59988.1"/>
    </source>
</evidence>
<feature type="domain" description="Glycoside hydrolase family 38 N-terminal" evidence="1">
    <location>
        <begin position="4"/>
        <end position="94"/>
    </location>
</feature>
<dbReference type="GO" id="GO:0004559">
    <property type="term" value="F:alpha-mannosidase activity"/>
    <property type="evidence" value="ECO:0007669"/>
    <property type="project" value="InterPro"/>
</dbReference>
<evidence type="ECO:0000259" key="1">
    <source>
        <dbReference type="Pfam" id="PF01074"/>
    </source>
</evidence>
<dbReference type="Pfam" id="PF01074">
    <property type="entry name" value="Glyco_hydro_38N"/>
    <property type="match status" value="1"/>
</dbReference>
<evidence type="ECO:0000313" key="3">
    <source>
        <dbReference type="Proteomes" id="UP000316621"/>
    </source>
</evidence>
<protein>
    <recommendedName>
        <fullName evidence="1">Glycoside hydrolase family 38 N-terminal domain-containing protein</fullName>
    </recommendedName>
</protein>
<dbReference type="InterPro" id="IPR000602">
    <property type="entry name" value="Glyco_hydro_38_N"/>
</dbReference>
<dbReference type="Gramene" id="RZC59988">
    <property type="protein sequence ID" value="RZC59988"/>
    <property type="gene ID" value="C5167_021749"/>
</dbReference>